<dbReference type="PROSITE" id="PS50113">
    <property type="entry name" value="PAC"/>
    <property type="match status" value="2"/>
</dbReference>
<evidence type="ECO:0000256" key="4">
    <source>
        <dbReference type="PROSITE-ProRule" id="PRU00284"/>
    </source>
</evidence>
<dbReference type="InterPro" id="IPR000014">
    <property type="entry name" value="PAS"/>
</dbReference>
<sequence>MLFRRSAPAPHVAMHAALGRAAETALSVVRFDLTGRIISANDAYCALLGYAPGKLDGEMLGKLMLPEEAAKLGTGPFWEALRTGEIQHLAVTRRNASGELVWLESTYVPMRDAAGKVHEVVNFAADITEKTRQQKHTEALVATLNRSQAVIEFDLEGRVVDANETFLTVMGYTRAEVVGQHHRIFMAPGEAERPDYAAFWTKLRSGEPASGAFHRVAKGGREVFLRAIYNPIFGIDGKISGVVKFAQDVTEERLTALDRAGQVNALSRSQAVIEFDTQGTILCANDNFLDVMGYRIEEIRGKKHAIFMPPTERDTPAYAKFWDDLRAGKPQVAEFCRIGKGGKEVWIQASYNPILDEEGRPYKVVKFATDVSARKAAILDLEGGISALRAGRLDHRLTRPMPAEFEHLRANYNAALERMEELVGAIIESAEAIRIETSNLSGASAELGRRTETQAASLEETAAALNELSSSVESSSSGARTAAAAVTKARHRSTEGRRVVEQTISAMGDIAQSSEQVSRITSVIDDIAFQTNLLALNAGVEAARAGETGRGFAVVASEVRALAQRSSEAAREIAELIETSGRQVRQGVDLVNESGQALSEIDALVTEVDGLVQAIAGSAVEQSTGLAEINSAVHQLDQLTQQNAAMFEESSAAVSVLNSQAGELATQGAVFQIGGADAPLRAAS</sequence>
<dbReference type="SMART" id="SM00283">
    <property type="entry name" value="MA"/>
    <property type="match status" value="1"/>
</dbReference>
<dbReference type="EMBL" id="OBMT01000006">
    <property type="protein sequence ID" value="SOC07756.1"/>
    <property type="molecule type" value="Genomic_DNA"/>
</dbReference>
<dbReference type="FunFam" id="1.10.287.950:FF:000001">
    <property type="entry name" value="Methyl-accepting chemotaxis sensory transducer"/>
    <property type="match status" value="1"/>
</dbReference>
<dbReference type="GO" id="GO:0007165">
    <property type="term" value="P:signal transduction"/>
    <property type="evidence" value="ECO:0007669"/>
    <property type="project" value="UniProtKB-KW"/>
</dbReference>
<comment type="subcellular location">
    <subcellularLocation>
        <location evidence="1">Membrane</location>
    </subcellularLocation>
</comment>
<dbReference type="InterPro" id="IPR001610">
    <property type="entry name" value="PAC"/>
</dbReference>
<feature type="domain" description="PAC" evidence="7">
    <location>
        <begin position="331"/>
        <end position="383"/>
    </location>
</feature>
<evidence type="ECO:0000313" key="9">
    <source>
        <dbReference type="EMBL" id="SOC07756.1"/>
    </source>
</evidence>
<organism evidence="9 10">
    <name type="scientific">Rhodobacter maris</name>
    <dbReference type="NCBI Taxonomy" id="446682"/>
    <lineage>
        <taxon>Bacteria</taxon>
        <taxon>Pseudomonadati</taxon>
        <taxon>Pseudomonadota</taxon>
        <taxon>Alphaproteobacteria</taxon>
        <taxon>Rhodobacterales</taxon>
        <taxon>Rhodobacter group</taxon>
        <taxon>Rhodobacter</taxon>
    </lineage>
</organism>
<dbReference type="SMART" id="SM00086">
    <property type="entry name" value="PAC"/>
    <property type="match status" value="3"/>
</dbReference>
<dbReference type="PROSITE" id="PS50111">
    <property type="entry name" value="CHEMOTAXIS_TRANSDUC_2"/>
    <property type="match status" value="1"/>
</dbReference>
<dbReference type="CDD" id="cd00130">
    <property type="entry name" value="PAS"/>
    <property type="match status" value="3"/>
</dbReference>
<comment type="similarity">
    <text evidence="3">Belongs to the methyl-accepting chemotaxis (MCP) protein family.</text>
</comment>
<evidence type="ECO:0000259" key="6">
    <source>
        <dbReference type="PROSITE" id="PS50112"/>
    </source>
</evidence>
<evidence type="ECO:0000313" key="10">
    <source>
        <dbReference type="Proteomes" id="UP000219111"/>
    </source>
</evidence>
<dbReference type="PRINTS" id="PR00260">
    <property type="entry name" value="CHEMTRNSDUCR"/>
</dbReference>
<evidence type="ECO:0000259" key="7">
    <source>
        <dbReference type="PROSITE" id="PS50113"/>
    </source>
</evidence>
<dbReference type="Pfam" id="PF00015">
    <property type="entry name" value="MCPsignal"/>
    <property type="match status" value="1"/>
</dbReference>
<dbReference type="GO" id="GO:0006935">
    <property type="term" value="P:chemotaxis"/>
    <property type="evidence" value="ECO:0007669"/>
    <property type="project" value="UniProtKB-KW"/>
</dbReference>
<feature type="domain" description="Methyl-accepting transducer" evidence="5">
    <location>
        <begin position="429"/>
        <end position="658"/>
    </location>
</feature>
<dbReference type="NCBIfam" id="TIGR00229">
    <property type="entry name" value="sensory_box"/>
    <property type="match status" value="3"/>
</dbReference>
<dbReference type="Pfam" id="PF08447">
    <property type="entry name" value="PAS_3"/>
    <property type="match status" value="1"/>
</dbReference>
<evidence type="ECO:0000259" key="5">
    <source>
        <dbReference type="PROSITE" id="PS50111"/>
    </source>
</evidence>
<dbReference type="GO" id="GO:0016020">
    <property type="term" value="C:membrane"/>
    <property type="evidence" value="ECO:0007669"/>
    <property type="project" value="UniProtKB-SubCell"/>
</dbReference>
<reference evidence="10" key="1">
    <citation type="submission" date="2017-08" db="EMBL/GenBank/DDBJ databases">
        <authorList>
            <person name="Varghese N."/>
            <person name="Submissions S."/>
        </authorList>
    </citation>
    <scope>NUCLEOTIDE SEQUENCE [LARGE SCALE GENOMIC DNA]</scope>
    <source>
        <strain evidence="10">JA276</strain>
    </source>
</reference>
<name>A0A285SIT5_9RHOB</name>
<dbReference type="SUPFAM" id="SSF58104">
    <property type="entry name" value="Methyl-accepting chemotaxis protein (MCP) signaling domain"/>
    <property type="match status" value="1"/>
</dbReference>
<dbReference type="RefSeq" id="WP_097070022.1">
    <property type="nucleotide sequence ID" value="NZ_OBMT01000006.1"/>
</dbReference>
<dbReference type="AlphaFoldDB" id="A0A285SIT5"/>
<feature type="domain" description="PAC" evidence="7">
    <location>
        <begin position="82"/>
        <end position="139"/>
    </location>
</feature>
<keyword evidence="2" id="KW-0145">Chemotaxis</keyword>
<dbReference type="InterPro" id="IPR004090">
    <property type="entry name" value="Chemotax_Me-accpt_rcpt"/>
</dbReference>
<feature type="domain" description="PAS" evidence="6">
    <location>
        <begin position="133"/>
        <end position="180"/>
    </location>
</feature>
<evidence type="ECO:0000259" key="8">
    <source>
        <dbReference type="PROSITE" id="PS50885"/>
    </source>
</evidence>
<dbReference type="PANTHER" id="PTHR43531:SF11">
    <property type="entry name" value="METHYL-ACCEPTING CHEMOTAXIS PROTEIN 3"/>
    <property type="match status" value="1"/>
</dbReference>
<proteinExistence type="inferred from homology"/>
<dbReference type="InterPro" id="IPR003660">
    <property type="entry name" value="HAMP_dom"/>
</dbReference>
<dbReference type="OrthoDB" id="9765776at2"/>
<dbReference type="SUPFAM" id="SSF55785">
    <property type="entry name" value="PYP-like sensor domain (PAS domain)"/>
    <property type="match status" value="3"/>
</dbReference>
<dbReference type="PROSITE" id="PS50112">
    <property type="entry name" value="PAS"/>
    <property type="match status" value="3"/>
</dbReference>
<dbReference type="Gene3D" id="1.10.287.950">
    <property type="entry name" value="Methyl-accepting chemotaxis protein"/>
    <property type="match status" value="1"/>
</dbReference>
<dbReference type="GO" id="GO:0004888">
    <property type="term" value="F:transmembrane signaling receptor activity"/>
    <property type="evidence" value="ECO:0007669"/>
    <property type="project" value="InterPro"/>
</dbReference>
<gene>
    <name evidence="9" type="ORF">SAMN05877831_10654</name>
</gene>
<dbReference type="Pfam" id="PF08448">
    <property type="entry name" value="PAS_4"/>
    <property type="match status" value="2"/>
</dbReference>
<evidence type="ECO:0000256" key="2">
    <source>
        <dbReference type="ARBA" id="ARBA00022500"/>
    </source>
</evidence>
<keyword evidence="4" id="KW-0807">Transducer</keyword>
<dbReference type="InterPro" id="IPR013656">
    <property type="entry name" value="PAS_4"/>
</dbReference>
<dbReference type="InterPro" id="IPR000700">
    <property type="entry name" value="PAS-assoc_C"/>
</dbReference>
<dbReference type="PROSITE" id="PS50885">
    <property type="entry name" value="HAMP"/>
    <property type="match status" value="1"/>
</dbReference>
<dbReference type="InterPro" id="IPR004089">
    <property type="entry name" value="MCPsignal_dom"/>
</dbReference>
<dbReference type="InterPro" id="IPR035965">
    <property type="entry name" value="PAS-like_dom_sf"/>
</dbReference>
<dbReference type="SMART" id="SM00091">
    <property type="entry name" value="PAS"/>
    <property type="match status" value="3"/>
</dbReference>
<feature type="domain" description="PAS" evidence="6">
    <location>
        <begin position="272"/>
        <end position="309"/>
    </location>
</feature>
<dbReference type="InterPro" id="IPR051310">
    <property type="entry name" value="MCP_chemotaxis"/>
</dbReference>
<dbReference type="Proteomes" id="UP000219111">
    <property type="component" value="Unassembled WGS sequence"/>
</dbReference>
<keyword evidence="10" id="KW-1185">Reference proteome</keyword>
<feature type="domain" description="HAMP" evidence="8">
    <location>
        <begin position="372"/>
        <end position="424"/>
    </location>
</feature>
<dbReference type="InterPro" id="IPR013655">
    <property type="entry name" value="PAS_fold_3"/>
</dbReference>
<protein>
    <submittedName>
        <fullName evidence="9">Methyl-accepting chemotaxis sensory transducer with Pas/Pac sensor</fullName>
    </submittedName>
</protein>
<feature type="domain" description="PAS" evidence="6">
    <location>
        <begin position="28"/>
        <end position="84"/>
    </location>
</feature>
<evidence type="ECO:0000256" key="1">
    <source>
        <dbReference type="ARBA" id="ARBA00004370"/>
    </source>
</evidence>
<dbReference type="PANTHER" id="PTHR43531">
    <property type="entry name" value="PROTEIN ICFG"/>
    <property type="match status" value="1"/>
</dbReference>
<dbReference type="Gene3D" id="3.30.450.20">
    <property type="entry name" value="PAS domain"/>
    <property type="match status" value="3"/>
</dbReference>
<evidence type="ECO:0000256" key="3">
    <source>
        <dbReference type="ARBA" id="ARBA00029447"/>
    </source>
</evidence>
<accession>A0A285SIT5</accession>
<dbReference type="CDD" id="cd11386">
    <property type="entry name" value="MCP_signal"/>
    <property type="match status" value="1"/>
</dbReference>